<evidence type="ECO:0000313" key="2">
    <source>
        <dbReference type="Proteomes" id="UP000233556"/>
    </source>
</evidence>
<dbReference type="InterPro" id="IPR043128">
    <property type="entry name" value="Rev_trsase/Diguanyl_cyclase"/>
</dbReference>
<evidence type="ECO:0000313" key="1">
    <source>
        <dbReference type="EMBL" id="PKU34391.1"/>
    </source>
</evidence>
<organism evidence="1 2">
    <name type="scientific">Limosa lapponica baueri</name>
    <dbReference type="NCBI Taxonomy" id="1758121"/>
    <lineage>
        <taxon>Eukaryota</taxon>
        <taxon>Metazoa</taxon>
        <taxon>Chordata</taxon>
        <taxon>Craniata</taxon>
        <taxon>Vertebrata</taxon>
        <taxon>Euteleostomi</taxon>
        <taxon>Archelosauria</taxon>
        <taxon>Archosauria</taxon>
        <taxon>Dinosauria</taxon>
        <taxon>Saurischia</taxon>
        <taxon>Theropoda</taxon>
        <taxon>Coelurosauria</taxon>
        <taxon>Aves</taxon>
        <taxon>Neognathae</taxon>
        <taxon>Neoaves</taxon>
        <taxon>Charadriiformes</taxon>
        <taxon>Scolopacidae</taxon>
        <taxon>Limosa</taxon>
    </lineage>
</organism>
<dbReference type="PANTHER" id="PTHR33064:SF37">
    <property type="entry name" value="RIBONUCLEASE H"/>
    <property type="match status" value="1"/>
</dbReference>
<dbReference type="Gene3D" id="3.10.20.370">
    <property type="match status" value="1"/>
</dbReference>
<dbReference type="OrthoDB" id="9950135at2759"/>
<proteinExistence type="predicted"/>
<name>A0A2I0TKQ7_LIMLA</name>
<accession>A0A2I0TKQ7</accession>
<gene>
    <name evidence="1" type="ORF">llap_15308</name>
</gene>
<dbReference type="PANTHER" id="PTHR33064">
    <property type="entry name" value="POL PROTEIN"/>
    <property type="match status" value="1"/>
</dbReference>
<dbReference type="Gene3D" id="3.30.70.270">
    <property type="match status" value="1"/>
</dbReference>
<dbReference type="SUPFAM" id="SSF56672">
    <property type="entry name" value="DNA/RNA polymerases"/>
    <property type="match status" value="1"/>
</dbReference>
<protein>
    <submittedName>
        <fullName evidence="1">Protein nynrin-like</fullName>
    </submittedName>
</protein>
<reference evidence="2" key="2">
    <citation type="submission" date="2017-12" db="EMBL/GenBank/DDBJ databases">
        <title>Genome sequence of the Bar-tailed Godwit (Limosa lapponica baueri).</title>
        <authorList>
            <person name="Lima N.C.B."/>
            <person name="Parody-Merino A.M."/>
            <person name="Battley P.F."/>
            <person name="Fidler A.E."/>
            <person name="Prosdocimi F."/>
        </authorList>
    </citation>
    <scope>NUCLEOTIDE SEQUENCE [LARGE SCALE GENOMIC DNA]</scope>
</reference>
<dbReference type="AlphaFoldDB" id="A0A2I0TKQ7"/>
<dbReference type="EMBL" id="KZ509154">
    <property type="protein sequence ID" value="PKU34391.1"/>
    <property type="molecule type" value="Genomic_DNA"/>
</dbReference>
<dbReference type="Proteomes" id="UP000233556">
    <property type="component" value="Unassembled WGS sequence"/>
</dbReference>
<keyword evidence="2" id="KW-1185">Reference proteome</keyword>
<sequence>MTGWCRLWIADYGLLVKPLYELLQLTKGPLQWTDESRNAYIQLKRALMRAPNLEKPFELFTYERQAIALGAQPTVSQGWPGCPRAVAATVLLIQEARKLTTGQKMTVYVPHMVSTVLDQKGGHWLSPSRMLKYQAVLLEQDYVTLKTTSIVNPAMFLLAQQTESSPKHDCLQTTKEVYSSRLDLKDTPLSNLDLVHFLSS</sequence>
<dbReference type="InterPro" id="IPR043502">
    <property type="entry name" value="DNA/RNA_pol_sf"/>
</dbReference>
<dbReference type="InterPro" id="IPR051320">
    <property type="entry name" value="Viral_Replic_Matur_Polypro"/>
</dbReference>
<reference evidence="2" key="1">
    <citation type="submission" date="2017-11" db="EMBL/GenBank/DDBJ databases">
        <authorList>
            <person name="Lima N.C."/>
            <person name="Parody-Merino A.M."/>
            <person name="Battley P.F."/>
            <person name="Fidler A.E."/>
            <person name="Prosdocimi F."/>
        </authorList>
    </citation>
    <scope>NUCLEOTIDE SEQUENCE [LARGE SCALE GENOMIC DNA]</scope>
</reference>